<organism evidence="2 3">
    <name type="scientific">Pseudonocardia alni</name>
    <name type="common">Amycolata alni</name>
    <dbReference type="NCBI Taxonomy" id="33907"/>
    <lineage>
        <taxon>Bacteria</taxon>
        <taxon>Bacillati</taxon>
        <taxon>Actinomycetota</taxon>
        <taxon>Actinomycetes</taxon>
        <taxon>Pseudonocardiales</taxon>
        <taxon>Pseudonocardiaceae</taxon>
        <taxon>Pseudonocardia</taxon>
    </lineage>
</organism>
<name>A0A852W0N2_PSEA5</name>
<dbReference type="Proteomes" id="UP000549695">
    <property type="component" value="Unassembled WGS sequence"/>
</dbReference>
<dbReference type="EMBL" id="JACCCZ010000001">
    <property type="protein sequence ID" value="NYF99974.1"/>
    <property type="molecule type" value="Genomic_DNA"/>
</dbReference>
<comment type="caution">
    <text evidence="2">The sequence shown here is derived from an EMBL/GenBank/DDBJ whole genome shotgun (WGS) entry which is preliminary data.</text>
</comment>
<evidence type="ECO:0000256" key="1">
    <source>
        <dbReference type="SAM" id="Phobius"/>
    </source>
</evidence>
<keyword evidence="1" id="KW-1133">Transmembrane helix</keyword>
<dbReference type="GeneID" id="98050096"/>
<keyword evidence="1" id="KW-0812">Transmembrane</keyword>
<accession>A0A852W0N2</accession>
<protein>
    <submittedName>
        <fullName evidence="2">Uncharacterized protein</fullName>
    </submittedName>
</protein>
<keyword evidence="3" id="KW-1185">Reference proteome</keyword>
<reference evidence="2 3" key="1">
    <citation type="submission" date="2020-07" db="EMBL/GenBank/DDBJ databases">
        <title>Sequencing the genomes of 1000 actinobacteria strains.</title>
        <authorList>
            <person name="Klenk H.-P."/>
        </authorList>
    </citation>
    <scope>NUCLEOTIDE SEQUENCE [LARGE SCALE GENOMIC DNA]</scope>
    <source>
        <strain evidence="2 3">DSM 44749</strain>
    </source>
</reference>
<dbReference type="AlphaFoldDB" id="A0A852W0N2"/>
<feature type="transmembrane region" description="Helical" evidence="1">
    <location>
        <begin position="65"/>
        <end position="86"/>
    </location>
</feature>
<dbReference type="RefSeq" id="WP_179759923.1">
    <property type="nucleotide sequence ID" value="NZ_BAAAJZ010000011.1"/>
</dbReference>
<proteinExistence type="predicted"/>
<evidence type="ECO:0000313" key="3">
    <source>
        <dbReference type="Proteomes" id="UP000549695"/>
    </source>
</evidence>
<gene>
    <name evidence="2" type="ORF">HDA37_000260</name>
</gene>
<evidence type="ECO:0000313" key="2">
    <source>
        <dbReference type="EMBL" id="NYF99974.1"/>
    </source>
</evidence>
<keyword evidence="1" id="KW-0472">Membrane</keyword>
<sequence length="200" mass="20866">MNVQQWQSMSERERVEWARFQEWQRAQSRAAQSPVPQQRAPWAATAAAVRPPRHVQLGSRTARRLLMASSSGIVLILATIVIAAIADLGAPSTRTVSGVMTVLSGSGSLYSGSSYGACTLSGGYDDITAGTTVTARDSSGTIAGVGALGSGTGSSYGCAFSFTVDDVPASDFYTVEVGHRGEVTFTDAAVRDGDLRLSLG</sequence>